<dbReference type="EMBL" id="QWEZ01000002">
    <property type="protein sequence ID" value="RRJ83217.1"/>
    <property type="molecule type" value="Genomic_DNA"/>
</dbReference>
<organism evidence="2 3">
    <name type="scientific">Aestuariirhabdus litorea</name>
    <dbReference type="NCBI Taxonomy" id="2528527"/>
    <lineage>
        <taxon>Bacteria</taxon>
        <taxon>Pseudomonadati</taxon>
        <taxon>Pseudomonadota</taxon>
        <taxon>Gammaproteobacteria</taxon>
        <taxon>Oceanospirillales</taxon>
        <taxon>Aestuariirhabdaceae</taxon>
        <taxon>Aestuariirhabdus</taxon>
    </lineage>
</organism>
<comment type="caution">
    <text evidence="2">The sequence shown here is derived from an EMBL/GenBank/DDBJ whole genome shotgun (WGS) entry which is preliminary data.</text>
</comment>
<dbReference type="AlphaFoldDB" id="A0A3P3VLL1"/>
<feature type="transmembrane region" description="Helical" evidence="1">
    <location>
        <begin position="70"/>
        <end position="89"/>
    </location>
</feature>
<dbReference type="Proteomes" id="UP000280792">
    <property type="component" value="Unassembled WGS sequence"/>
</dbReference>
<dbReference type="RefSeq" id="WP_125017691.1">
    <property type="nucleotide sequence ID" value="NZ_QWEZ01000002.1"/>
</dbReference>
<sequence>MKRLLLSAACFNWSVALLFVVDIQWTFTLLGIKPVPSEPLFVELFATLVFCFGIGYFWASRDPRAGAPLIRLGAWSKLILVLVGGLEVVRGLVSWPLLLPLAVDLFYALVFFGLLQRLGADQRL</sequence>
<evidence type="ECO:0000256" key="1">
    <source>
        <dbReference type="SAM" id="Phobius"/>
    </source>
</evidence>
<keyword evidence="1" id="KW-1133">Transmembrane helix</keyword>
<evidence type="ECO:0000313" key="2">
    <source>
        <dbReference type="EMBL" id="RRJ83217.1"/>
    </source>
</evidence>
<reference evidence="2 3" key="1">
    <citation type="submission" date="2018-08" db="EMBL/GenBank/DDBJ databases">
        <authorList>
            <person name="Khan S.A."/>
        </authorList>
    </citation>
    <scope>NUCLEOTIDE SEQUENCE [LARGE SCALE GENOMIC DNA]</scope>
    <source>
        <strain evidence="2 3">GTF-13</strain>
    </source>
</reference>
<keyword evidence="1" id="KW-0812">Transmembrane</keyword>
<keyword evidence="3" id="KW-1185">Reference proteome</keyword>
<accession>A0A3P3VLL1</accession>
<protein>
    <submittedName>
        <fullName evidence="2">Uncharacterized protein</fullName>
    </submittedName>
</protein>
<gene>
    <name evidence="2" type="ORF">D0544_15395</name>
</gene>
<keyword evidence="1" id="KW-0472">Membrane</keyword>
<proteinExistence type="predicted"/>
<feature type="transmembrane region" description="Helical" evidence="1">
    <location>
        <begin position="95"/>
        <end position="115"/>
    </location>
</feature>
<evidence type="ECO:0000313" key="3">
    <source>
        <dbReference type="Proteomes" id="UP000280792"/>
    </source>
</evidence>
<name>A0A3P3VLL1_9GAMM</name>
<reference evidence="2 3" key="2">
    <citation type="submission" date="2018-12" db="EMBL/GenBank/DDBJ databases">
        <title>Simiduia agarivorans gen. nov., sp. nov., a marine, agarolytic bacterium isolated from shallow coastal water from Keelung, Taiwan.</title>
        <authorList>
            <person name="Shieh W.Y."/>
        </authorList>
    </citation>
    <scope>NUCLEOTIDE SEQUENCE [LARGE SCALE GENOMIC DNA]</scope>
    <source>
        <strain evidence="2 3">GTF-13</strain>
    </source>
</reference>
<feature type="transmembrane region" description="Helical" evidence="1">
    <location>
        <begin position="40"/>
        <end position="58"/>
    </location>
</feature>